<proteinExistence type="predicted"/>
<accession>A0AA39H7L9</accession>
<dbReference type="Gene3D" id="3.10.100.10">
    <property type="entry name" value="Mannose-Binding Protein A, subunit A"/>
    <property type="match status" value="1"/>
</dbReference>
<dbReference type="PROSITE" id="PS50041">
    <property type="entry name" value="C_TYPE_LECTIN_2"/>
    <property type="match status" value="1"/>
</dbReference>
<dbReference type="Pfam" id="PF00059">
    <property type="entry name" value="Lectin_C"/>
    <property type="match status" value="1"/>
</dbReference>
<evidence type="ECO:0000259" key="1">
    <source>
        <dbReference type="PROSITE" id="PS50041"/>
    </source>
</evidence>
<dbReference type="PANTHER" id="PTHR22803">
    <property type="entry name" value="MANNOSE, PHOSPHOLIPASE, LECTIN RECEPTOR RELATED"/>
    <property type="match status" value="1"/>
</dbReference>
<dbReference type="AlphaFoldDB" id="A0AA39H7L9"/>
<dbReference type="InterPro" id="IPR016187">
    <property type="entry name" value="CTDL_fold"/>
</dbReference>
<dbReference type="InterPro" id="IPR001304">
    <property type="entry name" value="C-type_lectin-like"/>
</dbReference>
<dbReference type="InterPro" id="IPR016186">
    <property type="entry name" value="C-type_lectin-like/link_sf"/>
</dbReference>
<reference evidence="2" key="1">
    <citation type="submission" date="2023-06" db="EMBL/GenBank/DDBJ databases">
        <title>Genomic analysis of the entomopathogenic nematode Steinernema hermaphroditum.</title>
        <authorList>
            <person name="Schwarz E.M."/>
            <person name="Heppert J.K."/>
            <person name="Baniya A."/>
            <person name="Schwartz H.T."/>
            <person name="Tan C.-H."/>
            <person name="Antoshechkin I."/>
            <person name="Sternberg P.W."/>
            <person name="Goodrich-Blair H."/>
            <person name="Dillman A.R."/>
        </authorList>
    </citation>
    <scope>NUCLEOTIDE SEQUENCE</scope>
    <source>
        <strain evidence="2">PS9179</strain>
        <tissue evidence="2">Whole animal</tissue>
    </source>
</reference>
<sequence>MLVAVFAVKLLDFFELGEYLLTFPHSTTMKGLLLHLLSFIILFSAADKCPPGAILSYTGDKCYTMVPFEASFNQAQKVCNSFGARLASIHNKWDNALLTVSENGNEDVWLGGFDRYKNNTWAWTDSSPFDFNRWAAGEPQYGNCIAMNAGTQLWAATACVNTYPFICEMIPYSTS</sequence>
<feature type="domain" description="C-type lectin" evidence="1">
    <location>
        <begin position="58"/>
        <end position="168"/>
    </location>
</feature>
<dbReference type="InterPro" id="IPR050111">
    <property type="entry name" value="C-type_lectin/snaclec_domain"/>
</dbReference>
<dbReference type="SUPFAM" id="SSF56436">
    <property type="entry name" value="C-type lectin-like"/>
    <property type="match status" value="1"/>
</dbReference>
<dbReference type="EMBL" id="JAUCMV010000004">
    <property type="protein sequence ID" value="KAK0400735.1"/>
    <property type="molecule type" value="Genomic_DNA"/>
</dbReference>
<name>A0AA39H7L9_9BILA</name>
<comment type="caution">
    <text evidence="2">The sequence shown here is derived from an EMBL/GenBank/DDBJ whole genome shotgun (WGS) entry which is preliminary data.</text>
</comment>
<dbReference type="Proteomes" id="UP001175271">
    <property type="component" value="Unassembled WGS sequence"/>
</dbReference>
<organism evidence="2 3">
    <name type="scientific">Steinernema hermaphroditum</name>
    <dbReference type="NCBI Taxonomy" id="289476"/>
    <lineage>
        <taxon>Eukaryota</taxon>
        <taxon>Metazoa</taxon>
        <taxon>Ecdysozoa</taxon>
        <taxon>Nematoda</taxon>
        <taxon>Chromadorea</taxon>
        <taxon>Rhabditida</taxon>
        <taxon>Tylenchina</taxon>
        <taxon>Panagrolaimomorpha</taxon>
        <taxon>Strongyloidoidea</taxon>
        <taxon>Steinernematidae</taxon>
        <taxon>Steinernema</taxon>
    </lineage>
</organism>
<keyword evidence="3" id="KW-1185">Reference proteome</keyword>
<dbReference type="CDD" id="cd00037">
    <property type="entry name" value="CLECT"/>
    <property type="match status" value="1"/>
</dbReference>
<protein>
    <recommendedName>
        <fullName evidence="1">C-type lectin domain-containing protein</fullName>
    </recommendedName>
</protein>
<evidence type="ECO:0000313" key="2">
    <source>
        <dbReference type="EMBL" id="KAK0400735.1"/>
    </source>
</evidence>
<gene>
    <name evidence="2" type="ORF">QR680_015427</name>
</gene>
<dbReference type="SMART" id="SM00034">
    <property type="entry name" value="CLECT"/>
    <property type="match status" value="1"/>
</dbReference>
<evidence type="ECO:0000313" key="3">
    <source>
        <dbReference type="Proteomes" id="UP001175271"/>
    </source>
</evidence>